<sequence length="69" mass="7365">MVQASEGGIPVANEPPGPNWYLPTKGISSSKHLRTLLPQQSGNSGKMNELLPRLISSIHSSSDLGLELK</sequence>
<protein>
    <submittedName>
        <fullName evidence="2">Uncharacterized protein</fullName>
    </submittedName>
</protein>
<organism evidence="2">
    <name type="scientific">marine metagenome</name>
    <dbReference type="NCBI Taxonomy" id="408172"/>
    <lineage>
        <taxon>unclassified sequences</taxon>
        <taxon>metagenomes</taxon>
        <taxon>ecological metagenomes</taxon>
    </lineage>
</organism>
<name>A0A381TJ73_9ZZZZ</name>
<evidence type="ECO:0000256" key="1">
    <source>
        <dbReference type="SAM" id="MobiDB-lite"/>
    </source>
</evidence>
<reference evidence="2" key="1">
    <citation type="submission" date="2018-05" db="EMBL/GenBank/DDBJ databases">
        <authorList>
            <person name="Lanie J.A."/>
            <person name="Ng W.-L."/>
            <person name="Kazmierczak K.M."/>
            <person name="Andrzejewski T.M."/>
            <person name="Davidsen T.M."/>
            <person name="Wayne K.J."/>
            <person name="Tettelin H."/>
            <person name="Glass J.I."/>
            <person name="Rusch D."/>
            <person name="Podicherti R."/>
            <person name="Tsui H.-C.T."/>
            <person name="Winkler M.E."/>
        </authorList>
    </citation>
    <scope>NUCLEOTIDE SEQUENCE</scope>
</reference>
<gene>
    <name evidence="2" type="ORF">METZ01_LOCUS68668</name>
</gene>
<proteinExistence type="predicted"/>
<dbReference type="AlphaFoldDB" id="A0A381TJ73"/>
<accession>A0A381TJ73</accession>
<dbReference type="EMBL" id="UINC01004639">
    <property type="protein sequence ID" value="SVA15814.1"/>
    <property type="molecule type" value="Genomic_DNA"/>
</dbReference>
<evidence type="ECO:0000313" key="2">
    <source>
        <dbReference type="EMBL" id="SVA15814.1"/>
    </source>
</evidence>
<feature type="region of interest" description="Disordered" evidence="1">
    <location>
        <begin position="1"/>
        <end position="25"/>
    </location>
</feature>